<protein>
    <recommendedName>
        <fullName evidence="6">G-protein coupled receptors family 1 profile domain-containing protein</fullName>
    </recommendedName>
</protein>
<evidence type="ECO:0000256" key="3">
    <source>
        <dbReference type="ARBA" id="ARBA00022989"/>
    </source>
</evidence>
<dbReference type="InterPro" id="IPR005047">
    <property type="entry name" value="7TM_GPCR_serpentine_rcpt_Srxa"/>
</dbReference>
<evidence type="ECO:0000256" key="2">
    <source>
        <dbReference type="ARBA" id="ARBA00022692"/>
    </source>
</evidence>
<feature type="transmembrane region" description="Helical" evidence="5">
    <location>
        <begin position="87"/>
        <end position="105"/>
    </location>
</feature>
<evidence type="ECO:0000256" key="5">
    <source>
        <dbReference type="SAM" id="Phobius"/>
    </source>
</evidence>
<name>A0A6A5G972_CAERE</name>
<dbReference type="Proteomes" id="UP000483820">
    <property type="component" value="Chromosome V"/>
</dbReference>
<dbReference type="RefSeq" id="XP_053581084.1">
    <property type="nucleotide sequence ID" value="XM_053732171.1"/>
</dbReference>
<comment type="subcellular location">
    <subcellularLocation>
        <location evidence="1">Membrane</location>
    </subcellularLocation>
</comment>
<accession>A0A6A5G972</accession>
<dbReference type="SUPFAM" id="SSF81321">
    <property type="entry name" value="Family A G protein-coupled receptor-like"/>
    <property type="match status" value="1"/>
</dbReference>
<dbReference type="PANTHER" id="PTHR23018:SF13">
    <property type="entry name" value="G-PROTEIN COUPLED RECEPTORS FAMILY 1 PROFILE DOMAIN-CONTAINING PROTEIN"/>
    <property type="match status" value="1"/>
</dbReference>
<dbReference type="GeneID" id="9824604"/>
<feature type="domain" description="G-protein coupled receptors family 1 profile" evidence="6">
    <location>
        <begin position="9"/>
        <end position="266"/>
    </location>
</feature>
<feature type="transmembrane region" description="Helical" evidence="5">
    <location>
        <begin position="248"/>
        <end position="269"/>
    </location>
</feature>
<dbReference type="Gene3D" id="1.20.1070.10">
    <property type="entry name" value="Rhodopsin 7-helix transmembrane proteins"/>
    <property type="match status" value="1"/>
</dbReference>
<feature type="transmembrane region" description="Helical" evidence="5">
    <location>
        <begin position="6"/>
        <end position="27"/>
    </location>
</feature>
<keyword evidence="4 5" id="KW-0472">Membrane</keyword>
<dbReference type="EMBL" id="WUAV01000005">
    <property type="protein sequence ID" value="KAF1751069.1"/>
    <property type="molecule type" value="Genomic_DNA"/>
</dbReference>
<dbReference type="CTD" id="9824604"/>
<dbReference type="PANTHER" id="PTHR23018">
    <property type="entry name" value="SERPENTINE RECEPTOR, CLASS XA-RELATED"/>
    <property type="match status" value="1"/>
</dbReference>
<feature type="transmembrane region" description="Helical" evidence="5">
    <location>
        <begin position="169"/>
        <end position="191"/>
    </location>
</feature>
<evidence type="ECO:0000256" key="4">
    <source>
        <dbReference type="ARBA" id="ARBA00023136"/>
    </source>
</evidence>
<feature type="transmembrane region" description="Helical" evidence="5">
    <location>
        <begin position="211"/>
        <end position="228"/>
    </location>
</feature>
<gene>
    <name evidence="7" type="ORF">GCK72_017621</name>
</gene>
<evidence type="ECO:0000313" key="7">
    <source>
        <dbReference type="EMBL" id="KAF1751069.1"/>
    </source>
</evidence>
<keyword evidence="3 5" id="KW-1133">Transmembrane helix</keyword>
<dbReference type="AlphaFoldDB" id="A0A6A5G972"/>
<keyword evidence="2 5" id="KW-0812">Transmembrane</keyword>
<dbReference type="PROSITE" id="PS50262">
    <property type="entry name" value="G_PROTEIN_RECEP_F1_2"/>
    <property type="match status" value="1"/>
</dbReference>
<dbReference type="Pfam" id="PF03383">
    <property type="entry name" value="Serpentine_r_xa"/>
    <property type="match status" value="1"/>
</dbReference>
<organism evidence="7 8">
    <name type="scientific">Caenorhabditis remanei</name>
    <name type="common">Caenorhabditis vulgaris</name>
    <dbReference type="NCBI Taxonomy" id="31234"/>
    <lineage>
        <taxon>Eukaryota</taxon>
        <taxon>Metazoa</taxon>
        <taxon>Ecdysozoa</taxon>
        <taxon>Nematoda</taxon>
        <taxon>Chromadorea</taxon>
        <taxon>Rhabditida</taxon>
        <taxon>Rhabditina</taxon>
        <taxon>Rhabditomorpha</taxon>
        <taxon>Rhabditoidea</taxon>
        <taxon>Rhabditidae</taxon>
        <taxon>Peloderinae</taxon>
        <taxon>Caenorhabditis</taxon>
    </lineage>
</organism>
<dbReference type="InterPro" id="IPR017452">
    <property type="entry name" value="GPCR_Rhodpsn_7TM"/>
</dbReference>
<dbReference type="GO" id="GO:0016020">
    <property type="term" value="C:membrane"/>
    <property type="evidence" value="ECO:0007669"/>
    <property type="project" value="UniProtKB-SubCell"/>
</dbReference>
<reference evidence="7 8" key="1">
    <citation type="submission" date="2019-12" db="EMBL/GenBank/DDBJ databases">
        <title>Chromosome-level assembly of the Caenorhabditis remanei genome.</title>
        <authorList>
            <person name="Teterina A.A."/>
            <person name="Willis J.H."/>
            <person name="Phillips P.C."/>
        </authorList>
    </citation>
    <scope>NUCLEOTIDE SEQUENCE [LARGE SCALE GENOMIC DNA]</scope>
    <source>
        <strain evidence="7 8">PX506</strain>
        <tissue evidence="7">Whole organism</tissue>
    </source>
</reference>
<proteinExistence type="predicted"/>
<comment type="caution">
    <text evidence="7">The sequence shown here is derived from an EMBL/GenBank/DDBJ whole genome shotgun (WGS) entry which is preliminary data.</text>
</comment>
<evidence type="ECO:0000256" key="1">
    <source>
        <dbReference type="ARBA" id="ARBA00004370"/>
    </source>
</evidence>
<sequence length="299" mass="35318">MIWQGPVFAIFMHVFAYIYNAILFYMLELVHSRIYMYNMIISELFMNISQNILVEYPYFVTQDPKFYSFPLVKCVEMFSQLGYQSKFFLAILMAVNRLWVVLIPIGSDVFSSYRLKIYMMIGWIALFCRQLIILIPDDCYFKMDLVQFQVMSVCEDVEKHKLRMRINSYISYFIHIIIPWAAVIINGIVFVCIKLRKKKNQVNRSSGERALIINSLVVSLLLTINYLYNYFYSMLKPIISQKSHEFQSAFSFFNLYGCSCFNFLVYFVLDPSNRKNFIMTITNKKPEVLTATKTVTTVF</sequence>
<dbReference type="KEGG" id="crq:GCK72_017621"/>
<evidence type="ECO:0000313" key="8">
    <source>
        <dbReference type="Proteomes" id="UP000483820"/>
    </source>
</evidence>
<feature type="transmembrane region" description="Helical" evidence="5">
    <location>
        <begin position="117"/>
        <end position="135"/>
    </location>
</feature>
<evidence type="ECO:0000259" key="6">
    <source>
        <dbReference type="PROSITE" id="PS50262"/>
    </source>
</evidence>